<organism evidence="1">
    <name type="scientific">uncultured Rubrobacteraceae bacterium</name>
    <dbReference type="NCBI Taxonomy" id="349277"/>
    <lineage>
        <taxon>Bacteria</taxon>
        <taxon>Bacillati</taxon>
        <taxon>Actinomycetota</taxon>
        <taxon>Rubrobacteria</taxon>
        <taxon>Rubrobacterales</taxon>
        <taxon>Rubrobacteraceae</taxon>
        <taxon>environmental samples</taxon>
    </lineage>
</organism>
<gene>
    <name evidence="1" type="ORF">AVDCRST_MAG37-1515</name>
</gene>
<reference evidence="1" key="1">
    <citation type="submission" date="2020-02" db="EMBL/GenBank/DDBJ databases">
        <authorList>
            <person name="Meier V. D."/>
        </authorList>
    </citation>
    <scope>NUCLEOTIDE SEQUENCE</scope>
    <source>
        <strain evidence="1">AVDCRST_MAG37</strain>
    </source>
</reference>
<name>A0A6J4QJP6_9ACTN</name>
<dbReference type="EMBL" id="CADCVD010000064">
    <property type="protein sequence ID" value="CAA9442637.1"/>
    <property type="molecule type" value="Genomic_DNA"/>
</dbReference>
<evidence type="ECO:0000313" key="1">
    <source>
        <dbReference type="EMBL" id="CAA9442637.1"/>
    </source>
</evidence>
<protein>
    <submittedName>
        <fullName evidence="1">Uncharacterized protein</fullName>
    </submittedName>
</protein>
<sequence>MTVATLLEPGTVAMVTERIKAHYEVQDLEMGKVYRWCPESIVVECKCGKKLTLTASKNVCGQCDADHRASVEEALEARLAEYEEEVDHPWHYPRPYYVPTRGA</sequence>
<accession>A0A6J4QJP6</accession>
<proteinExistence type="predicted"/>
<dbReference type="AlphaFoldDB" id="A0A6J4QJP6"/>